<dbReference type="EMBL" id="MU007044">
    <property type="protein sequence ID" value="KAF2429767.1"/>
    <property type="molecule type" value="Genomic_DNA"/>
</dbReference>
<dbReference type="Pfam" id="PF06985">
    <property type="entry name" value="HET"/>
    <property type="match status" value="1"/>
</dbReference>
<dbReference type="PANTHER" id="PTHR33112:SF16">
    <property type="entry name" value="HETEROKARYON INCOMPATIBILITY DOMAIN-CONTAINING PROTEIN"/>
    <property type="match status" value="1"/>
</dbReference>
<keyword evidence="3" id="KW-1185">Reference proteome</keyword>
<organism evidence="2 3">
    <name type="scientific">Tothia fuscella</name>
    <dbReference type="NCBI Taxonomy" id="1048955"/>
    <lineage>
        <taxon>Eukaryota</taxon>
        <taxon>Fungi</taxon>
        <taxon>Dikarya</taxon>
        <taxon>Ascomycota</taxon>
        <taxon>Pezizomycotina</taxon>
        <taxon>Dothideomycetes</taxon>
        <taxon>Pleosporomycetidae</taxon>
        <taxon>Venturiales</taxon>
        <taxon>Cylindrosympodiaceae</taxon>
        <taxon>Tothia</taxon>
    </lineage>
</organism>
<evidence type="ECO:0000313" key="3">
    <source>
        <dbReference type="Proteomes" id="UP000800235"/>
    </source>
</evidence>
<name>A0A9P4NQE3_9PEZI</name>
<comment type="caution">
    <text evidence="2">The sequence shown here is derived from an EMBL/GenBank/DDBJ whole genome shotgun (WGS) entry which is preliminary data.</text>
</comment>
<dbReference type="InterPro" id="IPR010730">
    <property type="entry name" value="HET"/>
</dbReference>
<sequence length="457" mass="51781">MPTEMDPAYYDRLCTSCAAIFTGIDMTEIGEISRQLPRTATWSMSAKDLRSSARTCHLCAIILSQITRLDDIRLVSDEPHSFFQRLCSWKSRDTTNGLVRTQLDHEEIVTLGSPRLGLYDYYVDIYARVKSGSSINPLAIGLFGLFYTPKGAVANTNILCRRVQPEYQTIVQIQEWTRHCLRSHTNCKEASKPNIRPTRLVQINHDGQSVRVVASSCLPTNIKYITLSHCWGGTLSCKLLSTNINQYVNGVTVQSLPLTFREFINVVWRLGVDYVWIDALCIIQDLQSEWAFEAPRMGQIYANGILNICASVAGDSSEGLLRPAKHLSPCFFKVNESSQFNLLAYPGSSWDDHVENSALRYRALVLQERLLSPRSVHFGFGQIYWECCTTDEREYGDPHLSSIGGSAKSRWRIVDQDSEAVYNGWQIIVVEYCSRKLSVESSFEWYSPVTRHLAERG</sequence>
<dbReference type="OrthoDB" id="5362512at2759"/>
<gene>
    <name evidence="2" type="ORF">EJ08DRAFT_267280</name>
</gene>
<reference evidence="2" key="1">
    <citation type="journal article" date="2020" name="Stud. Mycol.">
        <title>101 Dothideomycetes genomes: a test case for predicting lifestyles and emergence of pathogens.</title>
        <authorList>
            <person name="Haridas S."/>
            <person name="Albert R."/>
            <person name="Binder M."/>
            <person name="Bloem J."/>
            <person name="Labutti K."/>
            <person name="Salamov A."/>
            <person name="Andreopoulos B."/>
            <person name="Baker S."/>
            <person name="Barry K."/>
            <person name="Bills G."/>
            <person name="Bluhm B."/>
            <person name="Cannon C."/>
            <person name="Castanera R."/>
            <person name="Culley D."/>
            <person name="Daum C."/>
            <person name="Ezra D."/>
            <person name="Gonzalez J."/>
            <person name="Henrissat B."/>
            <person name="Kuo A."/>
            <person name="Liang C."/>
            <person name="Lipzen A."/>
            <person name="Lutzoni F."/>
            <person name="Magnuson J."/>
            <person name="Mondo S."/>
            <person name="Nolan M."/>
            <person name="Ohm R."/>
            <person name="Pangilinan J."/>
            <person name="Park H.-J."/>
            <person name="Ramirez L."/>
            <person name="Alfaro M."/>
            <person name="Sun H."/>
            <person name="Tritt A."/>
            <person name="Yoshinaga Y."/>
            <person name="Zwiers L.-H."/>
            <person name="Turgeon B."/>
            <person name="Goodwin S."/>
            <person name="Spatafora J."/>
            <person name="Crous P."/>
            <person name="Grigoriev I."/>
        </authorList>
    </citation>
    <scope>NUCLEOTIDE SEQUENCE</scope>
    <source>
        <strain evidence="2">CBS 130266</strain>
    </source>
</reference>
<dbReference type="Proteomes" id="UP000800235">
    <property type="component" value="Unassembled WGS sequence"/>
</dbReference>
<evidence type="ECO:0000313" key="2">
    <source>
        <dbReference type="EMBL" id="KAF2429767.1"/>
    </source>
</evidence>
<dbReference type="AlphaFoldDB" id="A0A9P4NQE3"/>
<evidence type="ECO:0000259" key="1">
    <source>
        <dbReference type="Pfam" id="PF06985"/>
    </source>
</evidence>
<accession>A0A9P4NQE3</accession>
<feature type="domain" description="Heterokaryon incompatibility" evidence="1">
    <location>
        <begin position="224"/>
        <end position="368"/>
    </location>
</feature>
<protein>
    <submittedName>
        <fullName evidence="2">HET-domain-containing protein</fullName>
    </submittedName>
</protein>
<proteinExistence type="predicted"/>
<dbReference type="PANTHER" id="PTHR33112">
    <property type="entry name" value="DOMAIN PROTEIN, PUTATIVE-RELATED"/>
    <property type="match status" value="1"/>
</dbReference>